<dbReference type="InterPro" id="IPR036271">
    <property type="entry name" value="Tet_transcr_reg_TetR-rel_C_sf"/>
</dbReference>
<keyword evidence="1" id="KW-0805">Transcription regulation</keyword>
<comment type="caution">
    <text evidence="6">The sequence shown here is derived from an EMBL/GenBank/DDBJ whole genome shotgun (WGS) entry which is preliminary data.</text>
</comment>
<dbReference type="SUPFAM" id="SSF48498">
    <property type="entry name" value="Tetracyclin repressor-like, C-terminal domain"/>
    <property type="match status" value="1"/>
</dbReference>
<evidence type="ECO:0000256" key="4">
    <source>
        <dbReference type="PROSITE-ProRule" id="PRU00335"/>
    </source>
</evidence>
<dbReference type="Gene3D" id="1.10.357.10">
    <property type="entry name" value="Tetracycline Repressor, domain 2"/>
    <property type="match status" value="1"/>
</dbReference>
<dbReference type="Pfam" id="PF00440">
    <property type="entry name" value="TetR_N"/>
    <property type="match status" value="1"/>
</dbReference>
<dbReference type="Pfam" id="PF21597">
    <property type="entry name" value="TetR_C_43"/>
    <property type="match status" value="1"/>
</dbReference>
<feature type="domain" description="HTH tetR-type" evidence="5">
    <location>
        <begin position="15"/>
        <end position="73"/>
    </location>
</feature>
<evidence type="ECO:0000259" key="5">
    <source>
        <dbReference type="PROSITE" id="PS50977"/>
    </source>
</evidence>
<accession>A0ABS2CRK9</accession>
<dbReference type="InterPro" id="IPR009057">
    <property type="entry name" value="Homeodomain-like_sf"/>
</dbReference>
<keyword evidence="2 4" id="KW-0238">DNA-binding</keyword>
<dbReference type="InterPro" id="IPR050109">
    <property type="entry name" value="HTH-type_TetR-like_transc_reg"/>
</dbReference>
<keyword evidence="3" id="KW-0804">Transcription</keyword>
<keyword evidence="7" id="KW-1185">Reference proteome</keyword>
<gene>
    <name evidence="6" type="ORF">JQN70_19115</name>
</gene>
<dbReference type="Proteomes" id="UP001430172">
    <property type="component" value="Unassembled WGS sequence"/>
</dbReference>
<dbReference type="PROSITE" id="PS50977">
    <property type="entry name" value="HTH_TETR_2"/>
    <property type="match status" value="1"/>
</dbReference>
<dbReference type="EMBL" id="JAFDVD010000027">
    <property type="protein sequence ID" value="MBM6402511.1"/>
    <property type="molecule type" value="Genomic_DNA"/>
</dbReference>
<dbReference type="SUPFAM" id="SSF46689">
    <property type="entry name" value="Homeodomain-like"/>
    <property type="match status" value="1"/>
</dbReference>
<evidence type="ECO:0000256" key="1">
    <source>
        <dbReference type="ARBA" id="ARBA00023015"/>
    </source>
</evidence>
<sequence>MSDSARLDGRRRQASVNDGLILDAARAVFLADPAAPIADVARRAGVGISALYRRYPSKEALLRELTRDGLQRFAAALEAGLADERDAWTAYCATLAAVVEGGSQALAQRLAGTFTPDADLGDLATRADGLYRALHRRVREAGVLRDDVSAADVILLLEVVMLVDLPDSTRIGELRQRYLALVLQSLRAPAAGALPGAAAGGEELAARWQG</sequence>
<dbReference type="RefSeq" id="WP_204132984.1">
    <property type="nucleotide sequence ID" value="NZ_JAFDVD010000027.1"/>
</dbReference>
<reference evidence="6" key="1">
    <citation type="submission" date="2021-02" db="EMBL/GenBank/DDBJ databases">
        <title>Phycicoccus sp. MQZ13P-5T, whole genome shotgun sequence.</title>
        <authorList>
            <person name="Tuo L."/>
        </authorList>
    </citation>
    <scope>NUCLEOTIDE SEQUENCE</scope>
    <source>
        <strain evidence="6">MQZ13P-5</strain>
    </source>
</reference>
<dbReference type="PANTHER" id="PTHR30055:SF234">
    <property type="entry name" value="HTH-TYPE TRANSCRIPTIONAL REGULATOR BETI"/>
    <property type="match status" value="1"/>
</dbReference>
<evidence type="ECO:0000256" key="2">
    <source>
        <dbReference type="ARBA" id="ARBA00023125"/>
    </source>
</evidence>
<evidence type="ECO:0000313" key="7">
    <source>
        <dbReference type="Proteomes" id="UP001430172"/>
    </source>
</evidence>
<evidence type="ECO:0000256" key="3">
    <source>
        <dbReference type="ARBA" id="ARBA00023163"/>
    </source>
</evidence>
<dbReference type="InterPro" id="IPR049445">
    <property type="entry name" value="TetR_SbtR-like_C"/>
</dbReference>
<proteinExistence type="predicted"/>
<organism evidence="6 7">
    <name type="scientific">Phycicoccus sonneratiae</name>
    <dbReference type="NCBI Taxonomy" id="2807628"/>
    <lineage>
        <taxon>Bacteria</taxon>
        <taxon>Bacillati</taxon>
        <taxon>Actinomycetota</taxon>
        <taxon>Actinomycetes</taxon>
        <taxon>Micrococcales</taxon>
        <taxon>Intrasporangiaceae</taxon>
        <taxon>Phycicoccus</taxon>
    </lineage>
</organism>
<protein>
    <submittedName>
        <fullName evidence="6">Helix-turn-helix transcriptional regulator</fullName>
    </submittedName>
</protein>
<dbReference type="InterPro" id="IPR001647">
    <property type="entry name" value="HTH_TetR"/>
</dbReference>
<name>A0ABS2CRK9_9MICO</name>
<evidence type="ECO:0000313" key="6">
    <source>
        <dbReference type="EMBL" id="MBM6402511.1"/>
    </source>
</evidence>
<feature type="DNA-binding region" description="H-T-H motif" evidence="4">
    <location>
        <begin position="36"/>
        <end position="55"/>
    </location>
</feature>
<dbReference type="PANTHER" id="PTHR30055">
    <property type="entry name" value="HTH-TYPE TRANSCRIPTIONAL REGULATOR RUTR"/>
    <property type="match status" value="1"/>
</dbReference>